<keyword evidence="4" id="KW-0843">Virulence</keyword>
<feature type="domain" description="Teneurin-like YD-shell" evidence="7">
    <location>
        <begin position="1652"/>
        <end position="1791"/>
    </location>
</feature>
<evidence type="ECO:0000256" key="1">
    <source>
        <dbReference type="ARBA" id="ARBA00004613"/>
    </source>
</evidence>
<keyword evidence="2" id="KW-0964">Secreted</keyword>
<keyword evidence="6" id="KW-0472">Membrane</keyword>
<dbReference type="InterPro" id="IPR022385">
    <property type="entry name" value="Rhs_assc_core"/>
</dbReference>
<evidence type="ECO:0000313" key="8">
    <source>
        <dbReference type="EMBL" id="EMN89905.1"/>
    </source>
</evidence>
<evidence type="ECO:0000313" key="9">
    <source>
        <dbReference type="Proteomes" id="UP000012118"/>
    </source>
</evidence>
<dbReference type="PANTHER" id="PTHR32305">
    <property type="match status" value="1"/>
</dbReference>
<dbReference type="RefSeq" id="WP_004503459.1">
    <property type="nucleotide sequence ID" value="NZ_AHNU02000047.1"/>
</dbReference>
<comment type="caution">
    <text evidence="8">The sequence shown here is derived from an EMBL/GenBank/DDBJ whole genome shotgun (WGS) entry which is preliminary data.</text>
</comment>
<feature type="transmembrane region" description="Helical" evidence="6">
    <location>
        <begin position="1902"/>
        <end position="1921"/>
    </location>
</feature>
<dbReference type="InterPro" id="IPR003284">
    <property type="entry name" value="Sal_SpvB"/>
</dbReference>
<feature type="region of interest" description="Disordered" evidence="5">
    <location>
        <begin position="1283"/>
        <end position="1302"/>
    </location>
</feature>
<dbReference type="InterPro" id="IPR056823">
    <property type="entry name" value="TEN-like_YD-shell"/>
</dbReference>
<keyword evidence="3" id="KW-0677">Repeat</keyword>
<dbReference type="GO" id="GO:0005576">
    <property type="term" value="C:extracellular region"/>
    <property type="evidence" value="ECO:0007669"/>
    <property type="project" value="UniProtKB-SubCell"/>
</dbReference>
<keyword evidence="9" id="KW-1185">Reference proteome</keyword>
<organism evidence="8 9">
    <name type="scientific">Leptospira weilii str. UI 13098</name>
    <dbReference type="NCBI Taxonomy" id="1088542"/>
    <lineage>
        <taxon>Bacteria</taxon>
        <taxon>Pseudomonadati</taxon>
        <taxon>Spirochaetota</taxon>
        <taxon>Spirochaetia</taxon>
        <taxon>Leptospirales</taxon>
        <taxon>Leptospiraceae</taxon>
        <taxon>Leptospira</taxon>
    </lineage>
</organism>
<dbReference type="InterPro" id="IPR028994">
    <property type="entry name" value="Integrin_alpha_N"/>
</dbReference>
<dbReference type="GO" id="GO:0005737">
    <property type="term" value="C:cytoplasm"/>
    <property type="evidence" value="ECO:0007669"/>
    <property type="project" value="InterPro"/>
</dbReference>
<dbReference type="Gene3D" id="2.180.10.10">
    <property type="entry name" value="RHS repeat-associated core"/>
    <property type="match status" value="3"/>
</dbReference>
<feature type="transmembrane region" description="Helical" evidence="6">
    <location>
        <begin position="2267"/>
        <end position="2289"/>
    </location>
</feature>
<dbReference type="Pfam" id="PF25023">
    <property type="entry name" value="TEN_YD-shell"/>
    <property type="match status" value="1"/>
</dbReference>
<evidence type="ECO:0000256" key="4">
    <source>
        <dbReference type="ARBA" id="ARBA00023026"/>
    </source>
</evidence>
<name>M6Q9N6_9LEPT</name>
<protein>
    <submittedName>
        <fullName evidence="8">RHS repeat-associated core domain protein</fullName>
    </submittedName>
</protein>
<keyword evidence="6" id="KW-1133">Transmembrane helix</keyword>
<sequence>MKLNLQTRNHKFAVRYALILLIAFSSIAAFPFLRMFSLSVPSSETGIPQPLPDITVDSLGAANASVPIQVPKGTKGITPSLELQYSSLQNDGLVGGGWDLSGIMTISLDSSEGIHNDSSDSYISFAGKLVKTSPGIYHTKIESFFQFKKLADSWVVQDRNGVTYYFGEDASTENTNSNATIRNLSGNSRIWALNRVRDLNGNGYIIKYQPYSSVNGIPIPDRIEYNQGNTVILFGIEDRTDAIETAFLNIQAKLTKRIRSISVHQKQDDGSTVESEKYTLNYSNNLFDKKDRFTGLDRKNFGPVSFNYNNSSPVGSGSTLKSSPTSIDMSYRFENTAIKSDCDFTAAVCACSANPACMALSGGFAGYVCIGFVNAFGDMCSNGIVGSQTFLATLQTNKAPEPVWVSGAKGNNTLRRYSSSSPGTEIPIGSQSFNLNEKSKVLQGDIDGDTLSDFIVLENNNVLISLKLGKNSDFSDIGIPAILNSNPNSYQGLVDLTADGKAEFIQTDSSNNFLVYIASGGSLNTNPITLSIPGIGSSFRQFVDMDSDGIADYVRMTDNPDGSKNLNISFLSYNSGTISVRSNTSSYIGVPGTEGDRFLADSNGDGYLDLVTFSGDTLFVYLSDGHSVRSPLSFPVSHATPYMEVINGGANSKRYSMRDMNWDGIADRISLTTDGFQIDLFNPNTGSFDSSFQVSNNGAVVSQFDVNWDGIADRISLTTDGFQIDLFNPNTGSFDSSFQVSNNGAVVSQFDVNWDGNMDSISFYTFFFNGTGFHVKNGTDDSNTDVVFDHNETLPVPVDPALYTVDRNFMYSNFVNTKSLADVDGDGKADFIRFSNGVIYVSFSRSKNNSLFYSNAGDSSFPASSFSVAVDTNQDGRADFIGFRAPMKDLVVPTLFNNFASFERNTTAHDNAVNIDYIEPVFSRQISQGLLTDISGAQEKGIQISYANTYDSTNPSVINAINFGTPGAFLKPNLNPYSVATNVYSQVANGYGESESYIYENGRIYIQDQDNRALMGFAKITTANSKTGEKTISYYQGTNPNFANLETKRDEYLNNNLMSTTTSTFVSVASPFGTLNVRKSQDVTTQYQDGAILTSSQADYTYDVYENILSKVTQINSNPSLTLREDTIYNPSLSDWVLSEFVQKKKSKGGSVASQVDITYTNHLPSDIKTLIKAGTTQYAVQSVLSYDSFGNPTSIREANGNINLIEYDLITHNYATRLTNSLGMEIQKTYDYVFGRELTSTDTNGNRSEKLYDVYGRLIGTKYPGESDWSEVVEYIQTGSPTGEKVKKTVGDPKSGDSWAQETHDPYGRVIKTEALAVDAVVLVEDTTYYSNGLLRTKTEPYIGTSPFLTATYLYDTENKTVSILDTSGKKADITYSGFTTSSVTSVNSNPISTISTTKNALGEILSKTENGKTIQYTYDANSKTTQVRDPEGKNVNFTYDLLGHKLSQTTVNTGNTTFQFSTSGKIIEQRNANGSYLTYQYDTLDRLIRVTGNHSNGSTQNIQLTYDESGVTNGVGKITSIIDSIGKTDFQYDARGNQTKIRKYLNQEDLTLIFLKDYDLGNRITTLTYPDGTVIHNRYTPAGYLTSITMDSSDGSSSGQSVVNYVGPLVEGSKFKIQRTVGNGVQTNLYFDPVSQKPTEIVTGLDSDIYESLKYDYDLSGNITKIDDLKNPGRTQNFQYDQFNRITNASGKYGSEDYQYSDGGNLIKKGASNYSYGGSNLHAVTQITSPQGTKTYSYDSSGLMTNRDGDVLEYDPMGKLQRILTKDGETLTYDYDYKGVRVRKSKQSDGTSVVSIDGAYEVSLRPGFSPLHTLYIKGLSGDLVSQLTLDSVSLLTNSQFETEENSTLASLILNPKDTFCKGVAKNCGDYYKNKTYDFYLSGIESLFAIKNGRIGNQFRLTMISLFGICLLGFIGYLVFNTKSFQMFELARAGVTPILLLSVFMGFNFYSCGLLPGTGSKNGDPPWVVFPSTIPVDTPSVSYPGNGSGGGPIGGTPVPGMIFFHPNHLGSISMATNGAGKPLSGGSATGTSFVSYKPYGGILRTDSYGPDVFRNKYSGQEEDKETGLLYYKSRYYDPEIARFLQADSVVNGESISGSNLYMYVDGNPMSYRDPGGQNAIIHMFNQIIKHLIGFANKNMPSKATVEQNVRAIGRNIDHYWRSIGRGAAGMNHNIQARFYKQLHLFDHAGRAMMRSVDHSWKGVLDNATHVGREMGRGIDGAVRKILSGGSYSRNHNTRMWSLDHSVVGKFLGHAWQDVLGWDWGKILVGVGIVVIVVFFPEVIAAIVAEELLGSILASMLFSGAALIIEGITGEEVQDGRPYNTN</sequence>
<dbReference type="InterPro" id="IPR050708">
    <property type="entry name" value="T6SS_VgrG/RHS"/>
</dbReference>
<evidence type="ECO:0000256" key="3">
    <source>
        <dbReference type="ARBA" id="ARBA00022737"/>
    </source>
</evidence>
<feature type="transmembrane region" description="Helical" evidence="6">
    <location>
        <begin position="1933"/>
        <end position="1951"/>
    </location>
</feature>
<comment type="subcellular location">
    <subcellularLocation>
        <location evidence="1">Secreted</location>
    </subcellularLocation>
</comment>
<feature type="compositionally biased region" description="Basic and acidic residues" evidence="5">
    <location>
        <begin position="1285"/>
        <end position="1296"/>
    </location>
</feature>
<dbReference type="Pfam" id="PF03534">
    <property type="entry name" value="SpvB"/>
    <property type="match status" value="1"/>
</dbReference>
<proteinExistence type="predicted"/>
<evidence type="ECO:0000259" key="7">
    <source>
        <dbReference type="Pfam" id="PF25023"/>
    </source>
</evidence>
<dbReference type="Proteomes" id="UP000012118">
    <property type="component" value="Unassembled WGS sequence"/>
</dbReference>
<dbReference type="SUPFAM" id="SSF69318">
    <property type="entry name" value="Integrin alpha N-terminal domain"/>
    <property type="match status" value="2"/>
</dbReference>
<feature type="transmembrane region" description="Helical" evidence="6">
    <location>
        <begin position="2296"/>
        <end position="2314"/>
    </location>
</feature>
<dbReference type="NCBIfam" id="TIGR03696">
    <property type="entry name" value="Rhs_assc_core"/>
    <property type="match status" value="1"/>
</dbReference>
<dbReference type="PANTHER" id="PTHR32305:SF15">
    <property type="entry name" value="PROTEIN RHSA-RELATED"/>
    <property type="match status" value="1"/>
</dbReference>
<dbReference type="NCBIfam" id="TIGR01643">
    <property type="entry name" value="YD_repeat_2x"/>
    <property type="match status" value="2"/>
</dbReference>
<keyword evidence="6" id="KW-0812">Transmembrane</keyword>
<evidence type="ECO:0000256" key="5">
    <source>
        <dbReference type="SAM" id="MobiDB-lite"/>
    </source>
</evidence>
<evidence type="ECO:0000256" key="6">
    <source>
        <dbReference type="SAM" id="Phobius"/>
    </source>
</evidence>
<gene>
    <name evidence="8" type="ORF">LEP1GSC108_0154</name>
</gene>
<feature type="transmembrane region" description="Helical" evidence="6">
    <location>
        <begin position="12"/>
        <end position="33"/>
    </location>
</feature>
<reference evidence="8 9" key="1">
    <citation type="submission" date="2013-01" db="EMBL/GenBank/DDBJ databases">
        <authorList>
            <person name="Harkins D.M."/>
            <person name="Durkin A.S."/>
            <person name="Brinkac L.M."/>
            <person name="Haft D.H."/>
            <person name="Selengut J.D."/>
            <person name="Sanka R."/>
            <person name="DePew J."/>
            <person name="Purushe J."/>
            <person name="Chanthongthip A."/>
            <person name="Lattana O."/>
            <person name="Phetsouvanh R."/>
            <person name="Newton P.N."/>
            <person name="Vinetz J.M."/>
            <person name="Sutton G.G."/>
            <person name="Nierman W.C."/>
            <person name="Fouts D.E."/>
        </authorList>
    </citation>
    <scope>NUCLEOTIDE SEQUENCE [LARGE SCALE GENOMIC DNA]</scope>
    <source>
        <strain evidence="8 9">UI 13098</strain>
    </source>
</reference>
<evidence type="ECO:0000256" key="2">
    <source>
        <dbReference type="ARBA" id="ARBA00022525"/>
    </source>
</evidence>
<dbReference type="InterPro" id="IPR006530">
    <property type="entry name" value="YD"/>
</dbReference>
<dbReference type="EMBL" id="AHNU02000047">
    <property type="protein sequence ID" value="EMN89905.1"/>
    <property type="molecule type" value="Genomic_DNA"/>
</dbReference>
<accession>M6Q9N6</accession>